<evidence type="ECO:0000313" key="7">
    <source>
        <dbReference type="EMBL" id="SPZ93039.1"/>
    </source>
</evidence>
<dbReference type="InterPro" id="IPR032387">
    <property type="entry name" value="ACAS_N"/>
</dbReference>
<dbReference type="PANTHER" id="PTHR42921">
    <property type="entry name" value="ACETOACETYL-COA SYNTHETASE"/>
    <property type="match status" value="1"/>
</dbReference>
<dbReference type="GO" id="GO:0003987">
    <property type="term" value="F:acetate-CoA ligase activity"/>
    <property type="evidence" value="ECO:0007669"/>
    <property type="project" value="UniProtKB-EC"/>
</dbReference>
<evidence type="ECO:0000259" key="6">
    <source>
        <dbReference type="Pfam" id="PF16177"/>
    </source>
</evidence>
<dbReference type="Pfam" id="PF00501">
    <property type="entry name" value="AMP-binding"/>
    <property type="match status" value="1"/>
</dbReference>
<feature type="domain" description="AMP-dependent synthetase/ligase" evidence="5">
    <location>
        <begin position="100"/>
        <end position="458"/>
    </location>
</feature>
<evidence type="ECO:0000313" key="8">
    <source>
        <dbReference type="Proteomes" id="UP000251241"/>
    </source>
</evidence>
<dbReference type="InterPro" id="IPR000873">
    <property type="entry name" value="AMP-dep_synth/lig_dom"/>
</dbReference>
<dbReference type="GO" id="GO:0005524">
    <property type="term" value="F:ATP binding"/>
    <property type="evidence" value="ECO:0007669"/>
    <property type="project" value="UniProtKB-KW"/>
</dbReference>
<dbReference type="GO" id="GO:0006629">
    <property type="term" value="P:lipid metabolic process"/>
    <property type="evidence" value="ECO:0007669"/>
    <property type="project" value="InterPro"/>
</dbReference>
<dbReference type="NCBIfam" id="TIGR01217">
    <property type="entry name" value="ac_ac_CoA_syn"/>
    <property type="match status" value="1"/>
</dbReference>
<dbReference type="Gene3D" id="3.40.50.12780">
    <property type="entry name" value="N-terminal domain of ligase-like"/>
    <property type="match status" value="1"/>
</dbReference>
<dbReference type="GO" id="GO:0030729">
    <property type="term" value="F:acetoacetate-CoA ligase activity"/>
    <property type="evidence" value="ECO:0007669"/>
    <property type="project" value="InterPro"/>
</dbReference>
<dbReference type="Proteomes" id="UP000251241">
    <property type="component" value="Unassembled WGS sequence"/>
</dbReference>
<dbReference type="EMBL" id="UAUU01000011">
    <property type="protein sequence ID" value="SPZ93039.1"/>
    <property type="molecule type" value="Genomic_DNA"/>
</dbReference>
<dbReference type="NCBIfam" id="NF002937">
    <property type="entry name" value="PRK03584.1"/>
    <property type="match status" value="1"/>
</dbReference>
<comment type="similarity">
    <text evidence="1">Belongs to the ATP-dependent AMP-binding enzyme family.</text>
</comment>
<proteinExistence type="inferred from homology"/>
<dbReference type="InterPro" id="IPR020845">
    <property type="entry name" value="AMP-binding_CS"/>
</dbReference>
<protein>
    <submittedName>
        <fullName evidence="7">Acetyl-coenzyme A synthetase</fullName>
        <ecNumber evidence="7">6.2.1.1</ecNumber>
    </submittedName>
</protein>
<dbReference type="InterPro" id="IPR005914">
    <property type="entry name" value="Acac_CoA_synth"/>
</dbReference>
<dbReference type="InterPro" id="IPR045851">
    <property type="entry name" value="AMP-bd_C_sf"/>
</dbReference>
<dbReference type="EC" id="6.2.1.1" evidence="7"/>
<dbReference type="AlphaFoldDB" id="A0A2X2LIG0"/>
<keyword evidence="2 7" id="KW-0436">Ligase</keyword>
<dbReference type="Gene3D" id="3.30.300.30">
    <property type="match status" value="1"/>
</dbReference>
<sequence length="642" mass="72277">MGKLLWSPTEEQKSLAEINKFKQYVENEHGLFFPSYQDLWAWSTTELANFWKSIAAYFNLKFHSAPTNIVELPADSTSFIGTKWFSGATLNYAEHVFRNTTEKRPALIFQSEQHAKREVSWTELESMVLKLQVYLKELGVQSGDRVAGVLINGIEAVALFLAANSIGAVWSCCSPDFGEASIQERFEQIEPKVLFANSSYYYNGRLFEKAESIQQLSQRLPSLVACVLIDDPIWEEILKKDLTQVKLQFTAMPFDAPIWILYSSGTTGKPKAITHGVGGMLLEHMKALGLHQNVQDGDRFMWYSTTGWMMWNYALSALLMGNTLCIYDGATNYPDKLSLWRFAQESKVDHFGVGAAYLISCQDQDLKSMAYQPKTIGSTGSPLPPDVFEWLNVQFPKSQIVSLSGGTDVCSAFLSGCTLRDVYAGEIQCRTLGAKIEAFDENGHPLYGEVGELVILAPMPCMPIYFWNDGANKKYFDSYFDKYSGVWSHGDWIKITDHDGVIMYGRSDATLNRGGVRIGTAEIYNVLNRTEGVLDSLVICVDHENGSSDMLLFVQLDTGLLNDMLKSEIKRVLRLQYSPRHVPDDIFQVAAIPYMLSGKKLELPIKKIFSGIPVEKAVSVDIMRNRESLLDFEAISKIWRRS</sequence>
<dbReference type="SUPFAM" id="SSF56801">
    <property type="entry name" value="Acetyl-CoA synthetase-like"/>
    <property type="match status" value="1"/>
</dbReference>
<dbReference type="PANTHER" id="PTHR42921:SF1">
    <property type="entry name" value="ACETOACETYL-COA SYNTHETASE"/>
    <property type="match status" value="1"/>
</dbReference>
<dbReference type="PROSITE" id="PS00455">
    <property type="entry name" value="AMP_BINDING"/>
    <property type="match status" value="1"/>
</dbReference>
<dbReference type="InterPro" id="IPR042099">
    <property type="entry name" value="ANL_N_sf"/>
</dbReference>
<name>A0A2X2LIG0_SPHMU</name>
<reference evidence="7 8" key="1">
    <citation type="submission" date="2018-06" db="EMBL/GenBank/DDBJ databases">
        <authorList>
            <consortium name="Pathogen Informatics"/>
            <person name="Doyle S."/>
        </authorList>
    </citation>
    <scope>NUCLEOTIDE SEQUENCE [LARGE SCALE GENOMIC DNA]</scope>
    <source>
        <strain evidence="7 8">NCTC11343</strain>
    </source>
</reference>
<accession>A0A2X2LIG0</accession>
<keyword evidence="3" id="KW-0547">Nucleotide-binding</keyword>
<dbReference type="RefSeq" id="WP_112376130.1">
    <property type="nucleotide sequence ID" value="NZ_CP069793.1"/>
</dbReference>
<dbReference type="GeneID" id="97179843"/>
<evidence type="ECO:0000259" key="5">
    <source>
        <dbReference type="Pfam" id="PF00501"/>
    </source>
</evidence>
<evidence type="ECO:0000256" key="4">
    <source>
        <dbReference type="ARBA" id="ARBA00022840"/>
    </source>
</evidence>
<keyword evidence="4" id="KW-0067">ATP-binding</keyword>
<dbReference type="Pfam" id="PF16177">
    <property type="entry name" value="ACAS_N"/>
    <property type="match status" value="1"/>
</dbReference>
<feature type="domain" description="Acetyl-coenzyme A synthetase N-terminal" evidence="6">
    <location>
        <begin position="36"/>
        <end position="95"/>
    </location>
</feature>
<organism evidence="7 8">
    <name type="scientific">Sphingobacterium multivorum</name>
    <dbReference type="NCBI Taxonomy" id="28454"/>
    <lineage>
        <taxon>Bacteria</taxon>
        <taxon>Pseudomonadati</taxon>
        <taxon>Bacteroidota</taxon>
        <taxon>Sphingobacteriia</taxon>
        <taxon>Sphingobacteriales</taxon>
        <taxon>Sphingobacteriaceae</taxon>
        <taxon>Sphingobacterium</taxon>
    </lineage>
</organism>
<evidence type="ECO:0000256" key="1">
    <source>
        <dbReference type="ARBA" id="ARBA00006432"/>
    </source>
</evidence>
<evidence type="ECO:0000256" key="3">
    <source>
        <dbReference type="ARBA" id="ARBA00022741"/>
    </source>
</evidence>
<gene>
    <name evidence="7" type="primary">acsA_2</name>
    <name evidence="7" type="ORF">NCTC11343_04975</name>
</gene>
<evidence type="ECO:0000256" key="2">
    <source>
        <dbReference type="ARBA" id="ARBA00022598"/>
    </source>
</evidence>